<keyword evidence="5" id="KW-1185">Reference proteome</keyword>
<reference evidence="4 5" key="1">
    <citation type="submission" date="2020-07" db="EMBL/GenBank/DDBJ databases">
        <title>non toxigenic Corynebacterium sp. nov from a clinical source.</title>
        <authorList>
            <person name="Bernier A.-M."/>
            <person name="Bernard K."/>
        </authorList>
    </citation>
    <scope>NUCLEOTIDE SEQUENCE [LARGE SCALE GENOMIC DNA]</scope>
    <source>
        <strain evidence="5">NML 93-0612</strain>
    </source>
</reference>
<dbReference type="PROSITE" id="PS51257">
    <property type="entry name" value="PROKAR_LIPOPROTEIN"/>
    <property type="match status" value="1"/>
</dbReference>
<organism evidence="4 5">
    <name type="scientific">Corynebacterium hindlerae</name>
    <dbReference type="NCBI Taxonomy" id="699041"/>
    <lineage>
        <taxon>Bacteria</taxon>
        <taxon>Bacillati</taxon>
        <taxon>Actinomycetota</taxon>
        <taxon>Actinomycetes</taxon>
        <taxon>Mycobacteriales</taxon>
        <taxon>Corynebacteriaceae</taxon>
        <taxon>Corynebacterium</taxon>
    </lineage>
</organism>
<evidence type="ECO:0000256" key="1">
    <source>
        <dbReference type="ARBA" id="ARBA00008814"/>
    </source>
</evidence>
<dbReference type="RefSeq" id="WP_182385029.1">
    <property type="nucleotide sequence ID" value="NZ_CP059833.1"/>
</dbReference>
<dbReference type="GO" id="GO:0071281">
    <property type="term" value="P:cellular response to iron ion"/>
    <property type="evidence" value="ECO:0007669"/>
    <property type="project" value="TreeGrafter"/>
</dbReference>
<name>A0A7G5FC79_9CORY</name>
<evidence type="ECO:0000256" key="2">
    <source>
        <dbReference type="SAM" id="SignalP"/>
    </source>
</evidence>
<dbReference type="Proteomes" id="UP000515570">
    <property type="component" value="Chromosome"/>
</dbReference>
<comment type="similarity">
    <text evidence="1">Belongs to the bacterial solute-binding protein 8 family.</text>
</comment>
<dbReference type="EMBL" id="CP059833">
    <property type="protein sequence ID" value="QMV84220.1"/>
    <property type="molecule type" value="Genomic_DNA"/>
</dbReference>
<feature type="domain" description="Fe/B12 periplasmic-binding" evidence="3">
    <location>
        <begin position="58"/>
        <end position="319"/>
    </location>
</feature>
<dbReference type="InterPro" id="IPR050902">
    <property type="entry name" value="ABC_Transporter_SBP"/>
</dbReference>
<evidence type="ECO:0000313" key="4">
    <source>
        <dbReference type="EMBL" id="QMV84220.1"/>
    </source>
</evidence>
<accession>A0A7G5FC79</accession>
<proteinExistence type="inferred from homology"/>
<gene>
    <name evidence="4" type="ORF">HW450_07465</name>
</gene>
<dbReference type="PANTHER" id="PTHR30535">
    <property type="entry name" value="VITAMIN B12-BINDING PROTEIN"/>
    <property type="match status" value="1"/>
</dbReference>
<dbReference type="PROSITE" id="PS50983">
    <property type="entry name" value="FE_B12_PBP"/>
    <property type="match status" value="1"/>
</dbReference>
<dbReference type="PANTHER" id="PTHR30535:SF34">
    <property type="entry name" value="MOLYBDATE-BINDING PROTEIN MOLA"/>
    <property type="match status" value="1"/>
</dbReference>
<feature type="signal peptide" evidence="2">
    <location>
        <begin position="1"/>
        <end position="21"/>
    </location>
</feature>
<evidence type="ECO:0000259" key="3">
    <source>
        <dbReference type="PROSITE" id="PS50983"/>
    </source>
</evidence>
<dbReference type="InterPro" id="IPR002491">
    <property type="entry name" value="ABC_transptr_periplasmic_BD"/>
</dbReference>
<dbReference type="SUPFAM" id="SSF53807">
    <property type="entry name" value="Helical backbone' metal receptor"/>
    <property type="match status" value="1"/>
</dbReference>
<sequence length="319" mass="33370">MKKLLTGLVALALLTACGTTAPEQQDTAKTSQSADAAQFPRTVSVGGTDVEVPAKPQRIAVLTPDLASLVLPLVGKDRVVMASEMNPELGKVAEEAAAVPHVVKVGAPVDPEQVLASNPDLVLISARHDGEKDATAMLKQSGVPLAVVSSDDWSSIDDILTHLDEVAKLVGEEDAGKELRSSIEAERAKVLKKVEGEPTVLTMMSRGGKNLIMSKTTMLNGLVREVGGKPVIDELGAPGSAPADPETIVKAAPEVIIIQNYRGRGAEDFKAVLENPALADVPAIKNGRVYYVDTATTGVTSAAKITKGLAQVSEFLTTK</sequence>
<dbReference type="Pfam" id="PF01497">
    <property type="entry name" value="Peripla_BP_2"/>
    <property type="match status" value="1"/>
</dbReference>
<keyword evidence="2" id="KW-0732">Signal</keyword>
<dbReference type="Gene3D" id="3.40.50.1980">
    <property type="entry name" value="Nitrogenase molybdenum iron protein domain"/>
    <property type="match status" value="2"/>
</dbReference>
<evidence type="ECO:0000313" key="5">
    <source>
        <dbReference type="Proteomes" id="UP000515570"/>
    </source>
</evidence>
<dbReference type="AlphaFoldDB" id="A0A7G5FC79"/>
<feature type="chain" id="PRO_5039495904" evidence="2">
    <location>
        <begin position="22"/>
        <end position="319"/>
    </location>
</feature>
<protein>
    <submittedName>
        <fullName evidence="4">ABC transporter substrate-binding protein</fullName>
    </submittedName>
</protein>